<dbReference type="PROSITE" id="PS00409">
    <property type="entry name" value="PROKAR_NTER_METHYL"/>
    <property type="match status" value="1"/>
</dbReference>
<keyword evidence="3" id="KW-0812">Transmembrane</keyword>
<dbReference type="EMBL" id="BJXX01000068">
    <property type="protein sequence ID" value="GEN34170.1"/>
    <property type="molecule type" value="Genomic_DNA"/>
</dbReference>
<dbReference type="GO" id="GO:0030420">
    <property type="term" value="P:establishment of competence for transformation"/>
    <property type="evidence" value="ECO:0007669"/>
    <property type="project" value="UniProtKB-KW"/>
</dbReference>
<evidence type="ECO:0000313" key="5">
    <source>
        <dbReference type="Proteomes" id="UP000321157"/>
    </source>
</evidence>
<dbReference type="AlphaFoldDB" id="A0A511V5G6"/>
<evidence type="ECO:0000313" key="4">
    <source>
        <dbReference type="EMBL" id="GEN34170.1"/>
    </source>
</evidence>
<comment type="subcellular location">
    <subcellularLocation>
        <location evidence="1">Cell surface</location>
    </subcellularLocation>
</comment>
<feature type="transmembrane region" description="Helical" evidence="3">
    <location>
        <begin position="12"/>
        <end position="33"/>
    </location>
</feature>
<accession>A0A511V5G6</accession>
<protein>
    <recommendedName>
        <fullName evidence="6">Prepilin-type N-terminal cleavage/methylation domain-containing protein</fullName>
    </recommendedName>
</protein>
<dbReference type="InterPro" id="IPR045584">
    <property type="entry name" value="Pilin-like"/>
</dbReference>
<name>A0A511V5G6_9BACL</name>
<sequence>MGILKNQKGLTLIELLTTIVILGIIFAIAIPVVGNIIDNAKKDAIIASAKQVAAAAKQYIATENPKFEVAWPTVQKCQLNLDDLTSAGYLDKLISPSNKNPYHSTSYITIYKYNDGRYVYCVQLISSRSNGTSGYRYFATAKNVDTYTRDDVLLKE</sequence>
<keyword evidence="3" id="KW-0472">Membrane</keyword>
<dbReference type="NCBIfam" id="TIGR02532">
    <property type="entry name" value="IV_pilin_GFxxxE"/>
    <property type="match status" value="1"/>
</dbReference>
<keyword evidence="5" id="KW-1185">Reference proteome</keyword>
<keyword evidence="3" id="KW-1133">Transmembrane helix</keyword>
<reference evidence="4 5" key="1">
    <citation type="submission" date="2019-07" db="EMBL/GenBank/DDBJ databases">
        <title>Whole genome shotgun sequence of Aneurinibacillus danicus NBRC 102444.</title>
        <authorList>
            <person name="Hosoyama A."/>
            <person name="Uohara A."/>
            <person name="Ohji S."/>
            <person name="Ichikawa N."/>
        </authorList>
    </citation>
    <scope>NUCLEOTIDE SEQUENCE [LARGE SCALE GENOMIC DNA]</scope>
    <source>
        <strain evidence="4 5">NBRC 102444</strain>
    </source>
</reference>
<keyword evidence="2" id="KW-0178">Competence</keyword>
<proteinExistence type="predicted"/>
<evidence type="ECO:0008006" key="6">
    <source>
        <dbReference type="Google" id="ProtNLM"/>
    </source>
</evidence>
<dbReference type="RefSeq" id="WP_146809456.1">
    <property type="nucleotide sequence ID" value="NZ_BJXX01000068.1"/>
</dbReference>
<dbReference type="Gene3D" id="3.30.700.10">
    <property type="entry name" value="Glycoprotein, Type 4 Pilin"/>
    <property type="match status" value="1"/>
</dbReference>
<dbReference type="InterPro" id="IPR012902">
    <property type="entry name" value="N_methyl_site"/>
</dbReference>
<gene>
    <name evidence="4" type="ORF">ADA01nite_16300</name>
</gene>
<comment type="caution">
    <text evidence="4">The sequence shown here is derived from an EMBL/GenBank/DDBJ whole genome shotgun (WGS) entry which is preliminary data.</text>
</comment>
<evidence type="ECO:0000256" key="3">
    <source>
        <dbReference type="SAM" id="Phobius"/>
    </source>
</evidence>
<dbReference type="Proteomes" id="UP000321157">
    <property type="component" value="Unassembled WGS sequence"/>
</dbReference>
<evidence type="ECO:0000256" key="2">
    <source>
        <dbReference type="ARBA" id="ARBA00023287"/>
    </source>
</evidence>
<dbReference type="Pfam" id="PF07963">
    <property type="entry name" value="N_methyl"/>
    <property type="match status" value="1"/>
</dbReference>
<evidence type="ECO:0000256" key="1">
    <source>
        <dbReference type="ARBA" id="ARBA00004241"/>
    </source>
</evidence>
<dbReference type="GO" id="GO:0009986">
    <property type="term" value="C:cell surface"/>
    <property type="evidence" value="ECO:0007669"/>
    <property type="project" value="UniProtKB-SubCell"/>
</dbReference>
<dbReference type="SUPFAM" id="SSF54523">
    <property type="entry name" value="Pili subunits"/>
    <property type="match status" value="1"/>
</dbReference>
<organism evidence="4 5">
    <name type="scientific">Aneurinibacillus danicus</name>
    <dbReference type="NCBI Taxonomy" id="267746"/>
    <lineage>
        <taxon>Bacteria</taxon>
        <taxon>Bacillati</taxon>
        <taxon>Bacillota</taxon>
        <taxon>Bacilli</taxon>
        <taxon>Bacillales</taxon>
        <taxon>Paenibacillaceae</taxon>
        <taxon>Aneurinibacillus group</taxon>
        <taxon>Aneurinibacillus</taxon>
    </lineage>
</organism>